<keyword evidence="3" id="KW-1185">Reference proteome</keyword>
<dbReference type="PANTHER" id="PTHR28002:SF1">
    <property type="entry name" value="MIOREX COMPLEX COMPONENT 11"/>
    <property type="match status" value="1"/>
</dbReference>
<sequence>MGGQQPICEPVSYHSHSFSSLIRPLSAICALHSAMASTPSLVRRLPRLFPIRRLFRLPRPQLRQSSTSSSTSEATTRADRVLSRLPRWTQKYTSRLRAAPVSHITAFLILHELTAIIPVLGLFGAFHYYADINPLLRWMGAHEYGSYVTEGARRFERYFKKKGWFGFDGSEVGGQDKGKEEETAVEKWQDDGDVRYKAVVEVALAYAITKALLPVRILGSVWATPWFAGVLVRLRKLVRPAR</sequence>
<keyword evidence="1" id="KW-0812">Transmembrane</keyword>
<gene>
    <name evidence="2" type="ORF">DL546_003115</name>
</gene>
<name>A0A420YAI8_9PEZI</name>
<comment type="caution">
    <text evidence="2">The sequence shown here is derived from an EMBL/GenBank/DDBJ whole genome shotgun (WGS) entry which is preliminary data.</text>
</comment>
<dbReference type="InterPro" id="IPR018811">
    <property type="entry name" value="MRX11"/>
</dbReference>
<protein>
    <submittedName>
        <fullName evidence="2">Uncharacterized protein</fullName>
    </submittedName>
</protein>
<dbReference type="Proteomes" id="UP000275385">
    <property type="component" value="Unassembled WGS sequence"/>
</dbReference>
<proteinExistence type="predicted"/>
<dbReference type="GO" id="GO:0005739">
    <property type="term" value="C:mitochondrion"/>
    <property type="evidence" value="ECO:0007669"/>
    <property type="project" value="TreeGrafter"/>
</dbReference>
<organism evidence="2 3">
    <name type="scientific">Coniochaeta pulveracea</name>
    <dbReference type="NCBI Taxonomy" id="177199"/>
    <lineage>
        <taxon>Eukaryota</taxon>
        <taxon>Fungi</taxon>
        <taxon>Dikarya</taxon>
        <taxon>Ascomycota</taxon>
        <taxon>Pezizomycotina</taxon>
        <taxon>Sordariomycetes</taxon>
        <taxon>Sordariomycetidae</taxon>
        <taxon>Coniochaetales</taxon>
        <taxon>Coniochaetaceae</taxon>
        <taxon>Coniochaeta</taxon>
    </lineage>
</organism>
<dbReference type="Pfam" id="PF10306">
    <property type="entry name" value="FLILHELTA"/>
    <property type="match status" value="1"/>
</dbReference>
<dbReference type="PANTHER" id="PTHR28002">
    <property type="entry name" value="MIOREX COMPLEX COMPONENT 11"/>
    <property type="match status" value="1"/>
</dbReference>
<keyword evidence="1" id="KW-0472">Membrane</keyword>
<dbReference type="AlphaFoldDB" id="A0A420YAI8"/>
<evidence type="ECO:0000256" key="1">
    <source>
        <dbReference type="SAM" id="Phobius"/>
    </source>
</evidence>
<feature type="transmembrane region" description="Helical" evidence="1">
    <location>
        <begin position="104"/>
        <end position="129"/>
    </location>
</feature>
<keyword evidence="1" id="KW-1133">Transmembrane helix</keyword>
<reference evidence="2 3" key="1">
    <citation type="submission" date="2018-08" db="EMBL/GenBank/DDBJ databases">
        <title>Draft genome of the lignicolous fungus Coniochaeta pulveracea.</title>
        <authorList>
            <person name="Borstlap C.J."/>
            <person name="De Witt R.N."/>
            <person name="Botha A."/>
            <person name="Volschenk H."/>
        </authorList>
    </citation>
    <scope>NUCLEOTIDE SEQUENCE [LARGE SCALE GENOMIC DNA]</scope>
    <source>
        <strain evidence="2 3">CAB683</strain>
    </source>
</reference>
<feature type="transmembrane region" description="Helical" evidence="1">
    <location>
        <begin position="211"/>
        <end position="232"/>
    </location>
</feature>
<evidence type="ECO:0000313" key="2">
    <source>
        <dbReference type="EMBL" id="RKU44915.1"/>
    </source>
</evidence>
<dbReference type="OrthoDB" id="2162449at2759"/>
<accession>A0A420YAI8</accession>
<evidence type="ECO:0000313" key="3">
    <source>
        <dbReference type="Proteomes" id="UP000275385"/>
    </source>
</evidence>
<dbReference type="EMBL" id="QVQW01000025">
    <property type="protein sequence ID" value="RKU44915.1"/>
    <property type="molecule type" value="Genomic_DNA"/>
</dbReference>